<dbReference type="RefSeq" id="WP_091392434.1">
    <property type="nucleotide sequence ID" value="NZ_FNQY01000001.1"/>
</dbReference>
<reference evidence="6 7" key="1">
    <citation type="submission" date="2016-10" db="EMBL/GenBank/DDBJ databases">
        <authorList>
            <person name="de Groot N.N."/>
        </authorList>
    </citation>
    <scope>NUCLEOTIDE SEQUENCE [LARGE SCALE GENOMIC DNA]</scope>
    <source>
        <strain evidence="6 7">Vu-144</strain>
    </source>
</reference>
<evidence type="ECO:0000256" key="3">
    <source>
        <dbReference type="ARBA" id="ARBA00023157"/>
    </source>
</evidence>
<evidence type="ECO:0000256" key="4">
    <source>
        <dbReference type="ARBA" id="ARBA00023284"/>
    </source>
</evidence>
<dbReference type="AlphaFoldDB" id="A0A1H3VPY6"/>
<keyword evidence="4" id="KW-0676">Redox-active center</keyword>
<keyword evidence="2" id="KW-0201">Cytochrome c-type biogenesis</keyword>
<dbReference type="OrthoDB" id="983020at2"/>
<name>A0A1H3VPY6_9BACT</name>
<dbReference type="SUPFAM" id="SSF52833">
    <property type="entry name" value="Thioredoxin-like"/>
    <property type="match status" value="1"/>
</dbReference>
<protein>
    <submittedName>
        <fullName evidence="6">Peroxiredoxin</fullName>
    </submittedName>
</protein>
<dbReference type="GO" id="GO:0030313">
    <property type="term" value="C:cell envelope"/>
    <property type="evidence" value="ECO:0007669"/>
    <property type="project" value="UniProtKB-SubCell"/>
</dbReference>
<sequence length="517" mass="60794">MELTRMCYQNKYLFMKTFCLFFMTIFLGIVTFAQQEDKGSFVVSGQILNQKGDDTLNCWLTCYVSITGQRNVKIPVDKDGRFEKSVDVEGPQNFIVGLNGFWTTFYVKPKDTLNIRFDKNNFFQTISIKGNTEKRTRELNFNFQFAAHFFEKQMALSKHLSGPFTKEDSLAGIDSMKVSWINKEYNLECEFISGDSSLDKQMRQLFKQEAYYHWTYEMLMRMFLNRIPEFLKYELAEKSENILITPSIINVPKYRNLYLNDFYNIPQYREFIGLFNMTYTARRQPPQPFWRYSGGLEHEKNTNWLERSYYQAMANFNFYPIRDWYITNLLVKNFKSQQQSFENIEQVMLDFLPVCKNQDYKEMILQVYNGTKKYVPGKPAPDFTLKDENGKDVSLADFKGKVVLLDFWGVHCGPCIADLKETVPKVHQKYKGKNVVFLNVCVEDTEDNWKEAIKKYKVEGVNVFAKGWEDNPVCKAYGIEGIPHYMLIDKEGNFADFNCAAYSLLWNDNILDKTLEK</sequence>
<evidence type="ECO:0000259" key="5">
    <source>
        <dbReference type="PROSITE" id="PS51352"/>
    </source>
</evidence>
<dbReference type="EMBL" id="FNQY01000001">
    <property type="protein sequence ID" value="SDZ76294.1"/>
    <property type="molecule type" value="Genomic_DNA"/>
</dbReference>
<dbReference type="Pfam" id="PF08534">
    <property type="entry name" value="Redoxin"/>
    <property type="match status" value="1"/>
</dbReference>
<feature type="domain" description="Thioredoxin" evidence="5">
    <location>
        <begin position="374"/>
        <end position="517"/>
    </location>
</feature>
<accession>A0A1H3VPY6</accession>
<dbReference type="Proteomes" id="UP000199041">
    <property type="component" value="Unassembled WGS sequence"/>
</dbReference>
<dbReference type="PROSITE" id="PS51352">
    <property type="entry name" value="THIOREDOXIN_2"/>
    <property type="match status" value="1"/>
</dbReference>
<dbReference type="InterPro" id="IPR013766">
    <property type="entry name" value="Thioredoxin_domain"/>
</dbReference>
<dbReference type="GO" id="GO:0016491">
    <property type="term" value="F:oxidoreductase activity"/>
    <property type="evidence" value="ECO:0007669"/>
    <property type="project" value="InterPro"/>
</dbReference>
<keyword evidence="3" id="KW-1015">Disulfide bond</keyword>
<dbReference type="InterPro" id="IPR050553">
    <property type="entry name" value="Thioredoxin_ResA/DsbE_sf"/>
</dbReference>
<evidence type="ECO:0000256" key="1">
    <source>
        <dbReference type="ARBA" id="ARBA00004196"/>
    </source>
</evidence>
<dbReference type="InterPro" id="IPR013740">
    <property type="entry name" value="Redoxin"/>
</dbReference>
<proteinExistence type="predicted"/>
<dbReference type="CDD" id="cd02966">
    <property type="entry name" value="TlpA_like_family"/>
    <property type="match status" value="1"/>
</dbReference>
<comment type="subcellular location">
    <subcellularLocation>
        <location evidence="1">Cell envelope</location>
    </subcellularLocation>
</comment>
<dbReference type="InterPro" id="IPR036249">
    <property type="entry name" value="Thioredoxin-like_sf"/>
</dbReference>
<evidence type="ECO:0000313" key="6">
    <source>
        <dbReference type="EMBL" id="SDZ76294.1"/>
    </source>
</evidence>
<keyword evidence="7" id="KW-1185">Reference proteome</keyword>
<dbReference type="Gene3D" id="3.40.30.10">
    <property type="entry name" value="Glutaredoxin"/>
    <property type="match status" value="1"/>
</dbReference>
<dbReference type="PANTHER" id="PTHR42852">
    <property type="entry name" value="THIOL:DISULFIDE INTERCHANGE PROTEIN DSBE"/>
    <property type="match status" value="1"/>
</dbReference>
<organism evidence="6 7">
    <name type="scientific">Arachidicoccus rhizosphaerae</name>
    <dbReference type="NCBI Taxonomy" id="551991"/>
    <lineage>
        <taxon>Bacteria</taxon>
        <taxon>Pseudomonadati</taxon>
        <taxon>Bacteroidota</taxon>
        <taxon>Chitinophagia</taxon>
        <taxon>Chitinophagales</taxon>
        <taxon>Chitinophagaceae</taxon>
        <taxon>Arachidicoccus</taxon>
    </lineage>
</organism>
<evidence type="ECO:0000313" key="7">
    <source>
        <dbReference type="Proteomes" id="UP000199041"/>
    </source>
</evidence>
<evidence type="ECO:0000256" key="2">
    <source>
        <dbReference type="ARBA" id="ARBA00022748"/>
    </source>
</evidence>
<dbReference type="GO" id="GO:0017004">
    <property type="term" value="P:cytochrome complex assembly"/>
    <property type="evidence" value="ECO:0007669"/>
    <property type="project" value="UniProtKB-KW"/>
</dbReference>
<dbReference type="PANTHER" id="PTHR42852:SF6">
    <property type="entry name" value="THIOL:DISULFIDE INTERCHANGE PROTEIN DSBE"/>
    <property type="match status" value="1"/>
</dbReference>
<gene>
    <name evidence="6" type="ORF">SAMN05192529_101308</name>
</gene>